<dbReference type="PANTHER" id="PTHR12806:SF0">
    <property type="entry name" value="VACUOLAR-SORTING PROTEIN SNF8"/>
    <property type="match status" value="1"/>
</dbReference>
<comment type="subunit">
    <text evidence="3">Component of the endosomal sorting complex required for transport II (ESCRT-II).</text>
</comment>
<keyword evidence="4" id="KW-0175">Coiled coil</keyword>
<gene>
    <name evidence="5" type="ORF">CDAUBV1_LOCUS15660</name>
</gene>
<dbReference type="Pfam" id="PF04157">
    <property type="entry name" value="EAP30"/>
    <property type="match status" value="1"/>
</dbReference>
<dbReference type="InterPro" id="IPR036390">
    <property type="entry name" value="WH_DNA-bd_sf"/>
</dbReference>
<dbReference type="GO" id="GO:0043328">
    <property type="term" value="P:protein transport to vacuole involved in ubiquitin-dependent protein catabolic process via the multivesicular body sorting pathway"/>
    <property type="evidence" value="ECO:0007669"/>
    <property type="project" value="TreeGrafter"/>
</dbReference>
<accession>A0AAV2TVF5</accession>
<name>A0AAV2TVF5_CALDB</name>
<evidence type="ECO:0000313" key="6">
    <source>
        <dbReference type="Proteomes" id="UP001497525"/>
    </source>
</evidence>
<dbReference type="InterPro" id="IPR016689">
    <property type="entry name" value="ESCRT-2_cplx_Snf8"/>
</dbReference>
<keyword evidence="3" id="KW-0813">Transport</keyword>
<dbReference type="GO" id="GO:0000814">
    <property type="term" value="C:ESCRT II complex"/>
    <property type="evidence" value="ECO:0007669"/>
    <property type="project" value="UniProtKB-UniRule"/>
</dbReference>
<sequence length="249" mass="27764">MRRGAGIGAIKNYAVTQSKYKEKGNELAENQMANLSRQLEQLRRSLEEFAAKHGSRIKQDAKFRGKFQAMCSAIGVDPIAYSRGCWSQALGLGEFYYHLGVRIIEVCMAKQKYTGGILPLNELVDILNKTKSRYESEISTDDVQRSIRKLRCLGTGFLLIKLPGGRSLVQSVPGEMSVDKTSVLGQAESTSGRTTLTDCCEKFGWNEDRAQTALNQLVQEGMAWVDDMDPCGERVYWFACLFNASAAHR</sequence>
<dbReference type="Proteomes" id="UP001497525">
    <property type="component" value="Unassembled WGS sequence"/>
</dbReference>
<reference evidence="5" key="1">
    <citation type="submission" date="2024-06" db="EMBL/GenBank/DDBJ databases">
        <authorList>
            <person name="Liu X."/>
            <person name="Lenzi L."/>
            <person name="Haldenby T S."/>
            <person name="Uol C."/>
        </authorList>
    </citation>
    <scope>NUCLEOTIDE SEQUENCE</scope>
</reference>
<dbReference type="SUPFAM" id="SSF46785">
    <property type="entry name" value="Winged helix' DNA-binding domain"/>
    <property type="match status" value="2"/>
</dbReference>
<evidence type="ECO:0000256" key="1">
    <source>
        <dbReference type="ARBA" id="ARBA00009834"/>
    </source>
</evidence>
<evidence type="ECO:0000256" key="3">
    <source>
        <dbReference type="PIRNR" id="PIRNR017215"/>
    </source>
</evidence>
<dbReference type="AlphaFoldDB" id="A0AAV2TVF5"/>
<keyword evidence="3" id="KW-0653">Protein transport</keyword>
<evidence type="ECO:0000313" key="5">
    <source>
        <dbReference type="EMBL" id="CAL5140330.1"/>
    </source>
</evidence>
<protein>
    <recommendedName>
        <fullName evidence="2 3">Vacuolar-sorting protein SNF8</fullName>
    </recommendedName>
</protein>
<dbReference type="InterPro" id="IPR036388">
    <property type="entry name" value="WH-like_DNA-bd_sf"/>
</dbReference>
<dbReference type="EMBL" id="CAXLJL010000711">
    <property type="protein sequence ID" value="CAL5140330.1"/>
    <property type="molecule type" value="Genomic_DNA"/>
</dbReference>
<evidence type="ECO:0000256" key="2">
    <source>
        <dbReference type="ARBA" id="ARBA00017052"/>
    </source>
</evidence>
<dbReference type="PIRSF" id="PIRSF017215">
    <property type="entry name" value="ESCRT2_Vps22"/>
    <property type="match status" value="1"/>
</dbReference>
<dbReference type="Gene3D" id="6.10.140.180">
    <property type="match status" value="1"/>
</dbReference>
<dbReference type="PANTHER" id="PTHR12806">
    <property type="entry name" value="EAP30 SUBUNIT OF ELL COMPLEX"/>
    <property type="match status" value="1"/>
</dbReference>
<organism evidence="5 6">
    <name type="scientific">Calicophoron daubneyi</name>
    <name type="common">Rumen fluke</name>
    <name type="synonym">Paramphistomum daubneyi</name>
    <dbReference type="NCBI Taxonomy" id="300641"/>
    <lineage>
        <taxon>Eukaryota</taxon>
        <taxon>Metazoa</taxon>
        <taxon>Spiralia</taxon>
        <taxon>Lophotrochozoa</taxon>
        <taxon>Platyhelminthes</taxon>
        <taxon>Trematoda</taxon>
        <taxon>Digenea</taxon>
        <taxon>Plagiorchiida</taxon>
        <taxon>Pronocephalata</taxon>
        <taxon>Paramphistomoidea</taxon>
        <taxon>Paramphistomidae</taxon>
        <taxon>Calicophoron</taxon>
    </lineage>
</organism>
<proteinExistence type="inferred from homology"/>
<comment type="caution">
    <text evidence="5">The sequence shown here is derived from an EMBL/GenBank/DDBJ whole genome shotgun (WGS) entry which is preliminary data.</text>
</comment>
<feature type="coiled-coil region" evidence="4">
    <location>
        <begin position="25"/>
        <end position="52"/>
    </location>
</feature>
<dbReference type="Gene3D" id="1.10.10.10">
    <property type="entry name" value="Winged helix-like DNA-binding domain superfamily/Winged helix DNA-binding domain"/>
    <property type="match status" value="2"/>
</dbReference>
<comment type="function">
    <text evidence="3">Component of the endosomal sorting complex required for transport II (ESCRT-II), which is required for multivesicular body (MVB) formation and sorting of endosomal cargo proteins into MVBs.</text>
</comment>
<evidence type="ECO:0000256" key="4">
    <source>
        <dbReference type="SAM" id="Coils"/>
    </source>
</evidence>
<comment type="similarity">
    <text evidence="1 3">Belongs to the SNF8 family.</text>
</comment>
<dbReference type="InterPro" id="IPR040608">
    <property type="entry name" value="Snf8/Vps36"/>
</dbReference>